<dbReference type="Gene3D" id="1.20.58.320">
    <property type="entry name" value="TPR-like"/>
    <property type="match status" value="1"/>
</dbReference>
<dbReference type="Pfam" id="PF06041">
    <property type="entry name" value="DUF924"/>
    <property type="match status" value="1"/>
</dbReference>
<dbReference type="AlphaFoldDB" id="A0A6B2LGS6"/>
<dbReference type="InterPro" id="IPR011990">
    <property type="entry name" value="TPR-like_helical_dom_sf"/>
</dbReference>
<organism evidence="1">
    <name type="scientific">Arcella intermedia</name>
    <dbReference type="NCBI Taxonomy" id="1963864"/>
    <lineage>
        <taxon>Eukaryota</taxon>
        <taxon>Amoebozoa</taxon>
        <taxon>Tubulinea</taxon>
        <taxon>Elardia</taxon>
        <taxon>Arcellinida</taxon>
        <taxon>Sphaerothecina</taxon>
        <taxon>Arcellidae</taxon>
        <taxon>Arcella</taxon>
    </lineage>
</organism>
<evidence type="ECO:0000313" key="1">
    <source>
        <dbReference type="EMBL" id="NDV36279.1"/>
    </source>
</evidence>
<dbReference type="Gene3D" id="1.25.40.10">
    <property type="entry name" value="Tetratricopeptide repeat domain"/>
    <property type="match status" value="1"/>
</dbReference>
<dbReference type="InterPro" id="IPR010323">
    <property type="entry name" value="DUF924"/>
</dbReference>
<protein>
    <submittedName>
        <fullName evidence="1">Uncharacterized protein</fullName>
    </submittedName>
</protein>
<proteinExistence type="predicted"/>
<dbReference type="SUPFAM" id="SSF48452">
    <property type="entry name" value="TPR-like"/>
    <property type="match status" value="1"/>
</dbReference>
<name>A0A6B2LGS6_9EUKA</name>
<dbReference type="EMBL" id="GIBP01007310">
    <property type="protein sequence ID" value="NDV36279.1"/>
    <property type="molecule type" value="Transcribed_RNA"/>
</dbReference>
<accession>A0A6B2LGS6</accession>
<reference evidence="1" key="1">
    <citation type="journal article" date="2020" name="J. Eukaryot. Microbiol.">
        <title>De novo Sequencing, Assembly and Annotation of the Transcriptome for the Free-Living Testate Amoeba Arcella intermedia.</title>
        <authorList>
            <person name="Ribeiro G.M."/>
            <person name="Porfirio-Sousa A.L."/>
            <person name="Maurer-Alcala X.X."/>
            <person name="Katz L.A."/>
            <person name="Lahr D.J.G."/>
        </authorList>
    </citation>
    <scope>NUCLEOTIDE SEQUENCE</scope>
</reference>
<sequence length="222" mass="25883">MLLEDEVFLVELFNMWYGTKLRFERTKSEDVSSLTKHTLPAAHIQNQWTNLWFAKGETQKQVDEMFQSQYLQLISRDLQYHPEHLNTIQQLALIILYDQLSRNLFRRTAKAYAYDHKSRSLALGIIHNEGLYESLGLQYKLTLLICLLHSEDLPIQNLVSSHVAQLNENGELQPHSALLVQLKHISNNHRERVLNFGRIPERNLYLGRPSTDSETAYLNALK</sequence>